<evidence type="ECO:0000313" key="3">
    <source>
        <dbReference type="Proteomes" id="UP000816034"/>
    </source>
</evidence>
<organism evidence="1 3">
    <name type="scientific">Naegleria lovaniensis</name>
    <name type="common">Amoeba</name>
    <dbReference type="NCBI Taxonomy" id="51637"/>
    <lineage>
        <taxon>Eukaryota</taxon>
        <taxon>Discoba</taxon>
        <taxon>Heterolobosea</taxon>
        <taxon>Tetramitia</taxon>
        <taxon>Eutetramitia</taxon>
        <taxon>Vahlkampfiidae</taxon>
        <taxon>Naegleria</taxon>
    </lineage>
</organism>
<dbReference type="AlphaFoldDB" id="A0AA88GE01"/>
<dbReference type="EMBL" id="PYSW02000066">
    <property type="protein sequence ID" value="KAG2372854.1"/>
    <property type="molecule type" value="Genomic_DNA"/>
</dbReference>
<proteinExistence type="predicted"/>
<sequence>MPVEEHSWCSEQVIAALSREPVGTELAQQVAQALKSGRYIMNGHRDYCGVGLVYTTPQKVFEFCYVNDGFNTDSIISFSDENEFIKFLSEQSDYSMSGADESSAVFYEKNTFGRNNQRITVARLEHLVATSRL</sequence>
<protein>
    <submittedName>
        <fullName evidence="1">Uncharacterized protein</fullName>
    </submittedName>
</protein>
<reference evidence="1" key="2">
    <citation type="submission" date="2020-04" db="EMBL/GenBank/DDBJ databases">
        <authorList>
            <person name="Liechti N."/>
            <person name="Schuerch N."/>
            <person name="Bruggmann R."/>
            <person name="Wittwer M."/>
        </authorList>
    </citation>
    <scope>NUCLEOTIDE SEQUENCE</scope>
    <source>
        <strain evidence="1">ATCC 30569</strain>
    </source>
</reference>
<keyword evidence="3" id="KW-1185">Reference proteome</keyword>
<evidence type="ECO:0000313" key="1">
    <source>
        <dbReference type="EMBL" id="KAG2372854.1"/>
    </source>
</evidence>
<gene>
    <name evidence="2" type="ORF">C9374_012064</name>
    <name evidence="1" type="ORF">C9374_013134</name>
</gene>
<name>A0AA88GE01_NAELO</name>
<reference evidence="1 3" key="1">
    <citation type="journal article" date="2018" name="BMC Genomics">
        <title>The genome of Naegleria lovaniensis, the basis for a comparative approach to unravel pathogenicity factors of the human pathogenic amoeba N. fowleri.</title>
        <authorList>
            <person name="Liechti N."/>
            <person name="Schurch N."/>
            <person name="Bruggmann R."/>
            <person name="Wittwer M."/>
        </authorList>
    </citation>
    <scope>NUCLEOTIDE SEQUENCE [LARGE SCALE GENOMIC DNA]</scope>
    <source>
        <strain evidence="1 3">ATCC 30569</strain>
    </source>
</reference>
<dbReference type="GeneID" id="68104518"/>
<evidence type="ECO:0000313" key="2">
    <source>
        <dbReference type="EMBL" id="KAG2373457.1"/>
    </source>
</evidence>
<dbReference type="RefSeq" id="XP_044542631.1">
    <property type="nucleotide sequence ID" value="XM_044687789.1"/>
</dbReference>
<accession>A0AA88GE01</accession>
<dbReference type="Proteomes" id="UP000816034">
    <property type="component" value="Unassembled WGS sequence"/>
</dbReference>
<dbReference type="EMBL" id="PYSW02000054">
    <property type="protein sequence ID" value="KAG2373457.1"/>
    <property type="molecule type" value="Genomic_DNA"/>
</dbReference>
<comment type="caution">
    <text evidence="1">The sequence shown here is derived from an EMBL/GenBank/DDBJ whole genome shotgun (WGS) entry which is preliminary data.</text>
</comment>